<dbReference type="FunFam" id="3.10.110.10:FF:000050">
    <property type="entry name" value="eIF-2-alpha kinase GCN2"/>
    <property type="match status" value="1"/>
</dbReference>
<comment type="catalytic activity">
    <reaction evidence="9">
        <text>L-seryl-[protein] + ATP = O-phospho-L-seryl-[protein] + ADP + H(+)</text>
        <dbReference type="Rhea" id="RHEA:17989"/>
        <dbReference type="Rhea" id="RHEA-COMP:9863"/>
        <dbReference type="Rhea" id="RHEA-COMP:11604"/>
        <dbReference type="ChEBI" id="CHEBI:15378"/>
        <dbReference type="ChEBI" id="CHEBI:29999"/>
        <dbReference type="ChEBI" id="CHEBI:30616"/>
        <dbReference type="ChEBI" id="CHEBI:83421"/>
        <dbReference type="ChEBI" id="CHEBI:456216"/>
        <dbReference type="EC" id="2.7.11.1"/>
    </reaction>
</comment>
<dbReference type="EMBL" id="QBLH01002813">
    <property type="protein sequence ID" value="TGZ46805.1"/>
    <property type="molecule type" value="Genomic_DNA"/>
</dbReference>
<dbReference type="InterPro" id="IPR041715">
    <property type="entry name" value="HisRS-like_core"/>
</dbReference>
<dbReference type="PROSITE" id="PS00062">
    <property type="entry name" value="ALDOKETO_REDUCTASE_2"/>
    <property type="match status" value="1"/>
</dbReference>
<dbReference type="Pfam" id="PF00248">
    <property type="entry name" value="Aldo_ket_red"/>
    <property type="match status" value="1"/>
</dbReference>
<dbReference type="PROSITE" id="PS50908">
    <property type="entry name" value="RWD"/>
    <property type="match status" value="1"/>
</dbReference>
<keyword evidence="6 10" id="KW-0067">ATP-binding</keyword>
<dbReference type="GO" id="GO:0010468">
    <property type="term" value="P:regulation of gene expression"/>
    <property type="evidence" value="ECO:0007669"/>
    <property type="project" value="UniProtKB-ARBA"/>
</dbReference>
<evidence type="ECO:0000313" key="14">
    <source>
        <dbReference type="EMBL" id="TGZ46805.1"/>
    </source>
</evidence>
<dbReference type="InterPro" id="IPR036812">
    <property type="entry name" value="NAD(P)_OxRdtase_dom_sf"/>
</dbReference>
<feature type="domain" description="RWD" evidence="13">
    <location>
        <begin position="1"/>
        <end position="111"/>
    </location>
</feature>
<dbReference type="GO" id="GO:0004674">
    <property type="term" value="F:protein serine/threonine kinase activity"/>
    <property type="evidence" value="ECO:0007669"/>
    <property type="project" value="UniProtKB-KW"/>
</dbReference>
<feature type="binding site" evidence="10">
    <location>
        <position position="534"/>
    </location>
    <ligand>
        <name>ATP</name>
        <dbReference type="ChEBI" id="CHEBI:30616"/>
    </ligand>
</feature>
<dbReference type="Gene3D" id="3.20.20.100">
    <property type="entry name" value="NADP-dependent oxidoreductase domain"/>
    <property type="match status" value="1"/>
</dbReference>
<dbReference type="PANTHER" id="PTHR11042:SF136">
    <property type="entry name" value="EIF-2-ALPHA KINASE GCN2"/>
    <property type="match status" value="1"/>
</dbReference>
<evidence type="ECO:0000256" key="8">
    <source>
        <dbReference type="ARBA" id="ARBA00047899"/>
    </source>
</evidence>
<keyword evidence="2" id="KW-0723">Serine/threonine-protein kinase</keyword>
<dbReference type="PROSITE" id="PS00108">
    <property type="entry name" value="PROTEIN_KINASE_ST"/>
    <property type="match status" value="1"/>
</dbReference>
<dbReference type="Pfam" id="PF00069">
    <property type="entry name" value="Pkinase"/>
    <property type="match status" value="3"/>
</dbReference>
<protein>
    <recommendedName>
        <fullName evidence="1">non-specific serine/threonine protein kinase</fullName>
        <ecNumber evidence="1">2.7.11.1</ecNumber>
    </recommendedName>
</protein>
<dbReference type="SUPFAM" id="SSF55681">
    <property type="entry name" value="Class II aaRS and biotin synthetases"/>
    <property type="match status" value="1"/>
</dbReference>
<dbReference type="InterPro" id="IPR023210">
    <property type="entry name" value="NADP_OxRdtase_dom"/>
</dbReference>
<dbReference type="PROSITE" id="PS50011">
    <property type="entry name" value="PROTEIN_KINASE_DOM"/>
    <property type="match status" value="2"/>
</dbReference>
<dbReference type="GO" id="GO:0016491">
    <property type="term" value="F:oxidoreductase activity"/>
    <property type="evidence" value="ECO:0007669"/>
    <property type="project" value="InterPro"/>
</dbReference>
<organism evidence="14 15">
    <name type="scientific">Temnothorax longispinosus</name>
    <dbReference type="NCBI Taxonomy" id="300112"/>
    <lineage>
        <taxon>Eukaryota</taxon>
        <taxon>Metazoa</taxon>
        <taxon>Ecdysozoa</taxon>
        <taxon>Arthropoda</taxon>
        <taxon>Hexapoda</taxon>
        <taxon>Insecta</taxon>
        <taxon>Pterygota</taxon>
        <taxon>Neoptera</taxon>
        <taxon>Endopterygota</taxon>
        <taxon>Hymenoptera</taxon>
        <taxon>Apocrita</taxon>
        <taxon>Aculeata</taxon>
        <taxon>Formicoidea</taxon>
        <taxon>Formicidae</taxon>
        <taxon>Myrmicinae</taxon>
        <taxon>Temnothorax</taxon>
    </lineage>
</organism>
<evidence type="ECO:0000259" key="13">
    <source>
        <dbReference type="PROSITE" id="PS50908"/>
    </source>
</evidence>
<name>A0A4S2KBU6_9HYME</name>
<dbReference type="GO" id="GO:0003743">
    <property type="term" value="F:translation initiation factor activity"/>
    <property type="evidence" value="ECO:0007669"/>
    <property type="project" value="UniProtKB-KW"/>
</dbReference>
<dbReference type="InterPro" id="IPR000719">
    <property type="entry name" value="Prot_kinase_dom"/>
</dbReference>
<dbReference type="InterPro" id="IPR006575">
    <property type="entry name" value="RWD_dom"/>
</dbReference>
<dbReference type="Gene3D" id="3.10.110.10">
    <property type="entry name" value="Ubiquitin Conjugating Enzyme"/>
    <property type="match status" value="1"/>
</dbReference>
<dbReference type="InterPro" id="IPR050339">
    <property type="entry name" value="CC_SR_Kinase"/>
</dbReference>
<feature type="domain" description="Protein kinase" evidence="12">
    <location>
        <begin position="505"/>
        <end position="924"/>
    </location>
</feature>
<sequence>MSQSIFGDELRDLRKNKNKKKWQPLDIVITLTPQKGMSGPAEVYAQIDLHIICSDKYPDEVPTIQLQDSRGLSHQQVAVLSSELENLAQKLKGEVMIFEFCQHVQKYLHKHNKPGYSSFYEEMVLRNQEREQYEMQEKQMKEDKERQVLQDAIQKRQEALKAEMRNRKETIRLTTDSDTIFRSIPSSPHERGTSRFRRRCVSTSESSEGSLCEHRGIKSIEFDSNKGERLVHRGKCLGHSTKGSVVYAGVDTITGELLAITEWTLKCAIANGSCSTQETIDIQHAMKQIASLEQELNHLYKLHHPNLVHYLNMKYLKNNNSVVIYVLQEFVIGTTCSFFLMENIPVDVDMLRHLATGIIEALRYLHENNVVHKDLRDTSIYIDHTGVVRLSDYSLDKRLSDMYHSNSLAKTEHDFPTIQGRGGKKADLYLRDFISKCLIDDERMRWSAEQLQQHGFIRIPLERGLSPSIPDHDEKEKNLEPEEPDIDIQLYLPSLGRQSRIQNEFEVLKWLGKGAFGDVLKVRNKLDGGIYAIKRIELNPKKKQLNKKITREVKLLSRMNHENVVRYYNSWIESATLDDSVRHSQFTPITTSSDKTTTTQDKADIVNQLESDEIEKFAPPLRDVEWNISYESRANVADSDDENSDASTDSDSEEHCAFLSMRTLLRIESSDSIEFERDDDISQKSAVTSDVSNNDVKDKDETCNEDITVKEIQFMYIQMEFCEKSTLRTAIDNGLYEDEERYWRLFREIVEGLAHIHQQGMIHRDLKPVNIFLDSNDHVKIGDFGLATTNILSSLVPTIDTDKESQFEKGGSFDIEELGSLTGQVGTALYVAPELSAKTAKAIYNQKVDIYSLGIIFFEMTYKPLTTGMERVKILLNLRSKEIVFPPDVPETDMPSQVHIIRWLLNHDPSQRPTAQELLSSTHLPPPLEEPELQEVMRHTLSNSQSKAYRYLVASCFTQEVTPAEDITYDMNLPARGTPSVLCSKKQFLQESVKQKIVEIFQKHGGIYLATPLLMPKSVQHSNFTESSVKLMTRTGSIVSIPHDLRIPFARYVVWNNISHIRRYAIERVFRDKKARGFHPRELYECAFDIISPVDNNLMTEAELIFIIWEIFNELPQIREHNFTVRLNHTSLLEAVLMYCGVEKDKYQDIYSILQDARDGKLTKFQVQTHLISLCLTDQAMETLFNLLETESSVAKIASVLRTITKRKGDAAALAKEGLKDIETVISNVEGLGVKWPITVVPLLTYNVQQYSGVIYQITCELKHRRRRGGQDIIAAGGRYDKMLVSFRKVLERTGMASKETKQYGAGISISLDKLVSAVGEAYENGESKWGIDVAICCEGSLESEGRREKDMINVLREIWSLGLKITILDLCTMEEILEYCQENSISHIVLLRNGTLRVQTWERDRFQEKKWNTIQDIVEYLQRQSETALPILNRSESKVSANNDISVAPSNPVNININFILSERDKLSGSGRRNFKISILAQMSSYLQRISHKVPVEIFAVFLEMSVIRTIISFLEIDEEEQAFQKSIQIVIDKHPRHKKYIKQICDEMKELRNEKSKPAKPDEIETVVSTALEYGYRHIDTAANYNNEDAIGRALKKWIEKGGTREELFITTKLPHFGNRPSDVEKFIKLSLEKLGLDYLDMYLVHMPFAFKLDENTCTAATNEDGNYILDFNTDPVLVWKEMEKQVKSGRTRSIGLSNFNEEQISTIWKNAQIKPSNLQVELHAYMQQISIRELCKKHNIVVTGYSPLGSPAAKTHFQTKYNYTSDAFPDLLNHPIIQNIAGEHKKTAAQVLLRHLLQLGVVIIPKSSSSERIKSNIDLFDFALTEENMKVLNTLDKGANGRIFNFLFFKGVPANDPDIAASNVDT</sequence>
<dbReference type="InterPro" id="IPR017441">
    <property type="entry name" value="Protein_kinase_ATP_BS"/>
</dbReference>
<dbReference type="STRING" id="300112.A0A4S2KBU6"/>
<dbReference type="GO" id="GO:0033554">
    <property type="term" value="P:cellular response to stress"/>
    <property type="evidence" value="ECO:0007669"/>
    <property type="project" value="UniProtKB-ARBA"/>
</dbReference>
<comment type="similarity">
    <text evidence="7">Belongs to the protein kinase superfamily. Ser/Thr protein kinase family. GCN2 subfamily.</text>
</comment>
<dbReference type="InterPro" id="IPR020471">
    <property type="entry name" value="AKR"/>
</dbReference>
<evidence type="ECO:0000256" key="7">
    <source>
        <dbReference type="ARBA" id="ARBA00037982"/>
    </source>
</evidence>
<evidence type="ECO:0000256" key="2">
    <source>
        <dbReference type="ARBA" id="ARBA00022527"/>
    </source>
</evidence>
<keyword evidence="5 14" id="KW-0418">Kinase</keyword>
<dbReference type="SUPFAM" id="SSF54495">
    <property type="entry name" value="UBC-like"/>
    <property type="match status" value="1"/>
</dbReference>
<dbReference type="PROSITE" id="PS00107">
    <property type="entry name" value="PROTEIN_KINASE_ATP"/>
    <property type="match status" value="1"/>
</dbReference>
<dbReference type="InterPro" id="IPR016135">
    <property type="entry name" value="UBQ-conjugating_enzyme/RWD"/>
</dbReference>
<dbReference type="PROSITE" id="PS00798">
    <property type="entry name" value="ALDOKETO_REDUCTASE_1"/>
    <property type="match status" value="1"/>
</dbReference>
<dbReference type="Pfam" id="PF05773">
    <property type="entry name" value="RWD"/>
    <property type="match status" value="1"/>
</dbReference>
<evidence type="ECO:0000256" key="1">
    <source>
        <dbReference type="ARBA" id="ARBA00012513"/>
    </source>
</evidence>
<proteinExistence type="inferred from homology"/>
<dbReference type="Gene3D" id="3.30.930.10">
    <property type="entry name" value="Bira Bifunctional Protein, Domain 2"/>
    <property type="match status" value="1"/>
</dbReference>
<keyword evidence="14" id="KW-0648">Protein biosynthesis</keyword>
<dbReference type="GO" id="GO:0005737">
    <property type="term" value="C:cytoplasm"/>
    <property type="evidence" value="ECO:0007669"/>
    <property type="project" value="TreeGrafter"/>
</dbReference>
<dbReference type="PROSITE" id="PS00063">
    <property type="entry name" value="ALDOKETO_REDUCTASE_3"/>
    <property type="match status" value="1"/>
</dbReference>
<dbReference type="Gene3D" id="1.10.510.10">
    <property type="entry name" value="Transferase(Phosphotransferase) domain 1"/>
    <property type="match status" value="2"/>
</dbReference>
<reference evidence="14 15" key="1">
    <citation type="journal article" date="2019" name="Philos. Trans. R. Soc. Lond., B, Biol. Sci.">
        <title>Ant behaviour and brain gene expression of defending hosts depend on the ecological success of the intruding social parasite.</title>
        <authorList>
            <person name="Kaur R."/>
            <person name="Stoldt M."/>
            <person name="Jongepier E."/>
            <person name="Feldmeyer B."/>
            <person name="Menzel F."/>
            <person name="Bornberg-Bauer E."/>
            <person name="Foitzik S."/>
        </authorList>
    </citation>
    <scope>NUCLEOTIDE SEQUENCE [LARGE SCALE GENOMIC DNA]</scope>
    <source>
        <tissue evidence="14">Whole body</tissue>
    </source>
</reference>
<evidence type="ECO:0000256" key="10">
    <source>
        <dbReference type="PROSITE-ProRule" id="PRU10141"/>
    </source>
</evidence>
<dbReference type="GO" id="GO:0051246">
    <property type="term" value="P:regulation of protein metabolic process"/>
    <property type="evidence" value="ECO:0007669"/>
    <property type="project" value="UniProtKB-ARBA"/>
</dbReference>
<dbReference type="GO" id="GO:0005634">
    <property type="term" value="C:nucleus"/>
    <property type="evidence" value="ECO:0007669"/>
    <property type="project" value="TreeGrafter"/>
</dbReference>
<dbReference type="InterPro" id="IPR045864">
    <property type="entry name" value="aa-tRNA-synth_II/BPL/LPL"/>
</dbReference>
<dbReference type="GO" id="GO:0009893">
    <property type="term" value="P:positive regulation of metabolic process"/>
    <property type="evidence" value="ECO:0007669"/>
    <property type="project" value="UniProtKB-ARBA"/>
</dbReference>
<dbReference type="CDD" id="cd14046">
    <property type="entry name" value="STKc_EIF2AK4_GCN2_rpt2"/>
    <property type="match status" value="1"/>
</dbReference>
<keyword evidence="15" id="KW-1185">Reference proteome</keyword>
<feature type="compositionally biased region" description="Acidic residues" evidence="11">
    <location>
        <begin position="638"/>
        <end position="652"/>
    </location>
</feature>
<dbReference type="Pfam" id="PF13393">
    <property type="entry name" value="tRNA-synt_His"/>
    <property type="match status" value="1"/>
</dbReference>
<feature type="region of interest" description="Disordered" evidence="11">
    <location>
        <begin position="635"/>
        <end position="654"/>
    </location>
</feature>
<dbReference type="GO" id="GO:0005524">
    <property type="term" value="F:ATP binding"/>
    <property type="evidence" value="ECO:0007669"/>
    <property type="project" value="UniProtKB-UniRule"/>
</dbReference>
<feature type="region of interest" description="Disordered" evidence="11">
    <location>
        <begin position="678"/>
        <end position="699"/>
    </location>
</feature>
<evidence type="ECO:0000256" key="4">
    <source>
        <dbReference type="ARBA" id="ARBA00022741"/>
    </source>
</evidence>
<evidence type="ECO:0000256" key="6">
    <source>
        <dbReference type="ARBA" id="ARBA00022840"/>
    </source>
</evidence>
<keyword evidence="3" id="KW-0808">Transferase</keyword>
<dbReference type="CDD" id="cd23823">
    <property type="entry name" value="RWD_GCN2"/>
    <property type="match status" value="1"/>
</dbReference>
<gene>
    <name evidence="14" type="ORF">DBV15_06550</name>
</gene>
<evidence type="ECO:0000256" key="9">
    <source>
        <dbReference type="ARBA" id="ARBA00048679"/>
    </source>
</evidence>
<accession>A0A4S2KBU6</accession>
<dbReference type="SUPFAM" id="SSF51430">
    <property type="entry name" value="NAD(P)-linked oxidoreductase"/>
    <property type="match status" value="1"/>
</dbReference>
<keyword evidence="4 10" id="KW-0547">Nucleotide-binding</keyword>
<comment type="catalytic activity">
    <reaction evidence="8">
        <text>L-threonyl-[protein] + ATP = O-phospho-L-threonyl-[protein] + ADP + H(+)</text>
        <dbReference type="Rhea" id="RHEA:46608"/>
        <dbReference type="Rhea" id="RHEA-COMP:11060"/>
        <dbReference type="Rhea" id="RHEA-COMP:11605"/>
        <dbReference type="ChEBI" id="CHEBI:15378"/>
        <dbReference type="ChEBI" id="CHEBI:30013"/>
        <dbReference type="ChEBI" id="CHEBI:30616"/>
        <dbReference type="ChEBI" id="CHEBI:61977"/>
        <dbReference type="ChEBI" id="CHEBI:456216"/>
        <dbReference type="EC" id="2.7.11.1"/>
    </reaction>
</comment>
<dbReference type="InterPro" id="IPR011009">
    <property type="entry name" value="Kinase-like_dom_sf"/>
</dbReference>
<evidence type="ECO:0000256" key="5">
    <source>
        <dbReference type="ARBA" id="ARBA00022777"/>
    </source>
</evidence>
<dbReference type="InterPro" id="IPR008271">
    <property type="entry name" value="Ser/Thr_kinase_AS"/>
</dbReference>
<keyword evidence="14" id="KW-0396">Initiation factor</keyword>
<dbReference type="Gene3D" id="3.30.200.20">
    <property type="entry name" value="Phosphorylase Kinase, domain 1"/>
    <property type="match status" value="1"/>
</dbReference>
<dbReference type="Proteomes" id="UP000310200">
    <property type="component" value="Unassembled WGS sequence"/>
</dbReference>
<comment type="caution">
    <text evidence="14">The sequence shown here is derived from an EMBL/GenBank/DDBJ whole genome shotgun (WGS) entry which is preliminary data.</text>
</comment>
<evidence type="ECO:0000259" key="12">
    <source>
        <dbReference type="PROSITE" id="PS50011"/>
    </source>
</evidence>
<evidence type="ECO:0000256" key="3">
    <source>
        <dbReference type="ARBA" id="ARBA00022679"/>
    </source>
</evidence>
<dbReference type="EC" id="2.7.11.1" evidence="1"/>
<dbReference type="SMART" id="SM00591">
    <property type="entry name" value="RWD"/>
    <property type="match status" value="1"/>
</dbReference>
<evidence type="ECO:0000256" key="11">
    <source>
        <dbReference type="SAM" id="MobiDB-lite"/>
    </source>
</evidence>
<dbReference type="PRINTS" id="PR00069">
    <property type="entry name" value="ALDKETRDTASE"/>
</dbReference>
<dbReference type="SUPFAM" id="SSF56112">
    <property type="entry name" value="Protein kinase-like (PK-like)"/>
    <property type="match status" value="2"/>
</dbReference>
<dbReference type="PANTHER" id="PTHR11042">
    <property type="entry name" value="EUKARYOTIC TRANSLATION INITIATION FACTOR 2-ALPHA KINASE EIF2-ALPHA KINASE -RELATED"/>
    <property type="match status" value="1"/>
</dbReference>
<feature type="domain" description="Protein kinase" evidence="12">
    <location>
        <begin position="231"/>
        <end position="511"/>
    </location>
</feature>
<feature type="compositionally biased region" description="Polar residues" evidence="11">
    <location>
        <begin position="683"/>
        <end position="694"/>
    </location>
</feature>
<evidence type="ECO:0000313" key="15">
    <source>
        <dbReference type="Proteomes" id="UP000310200"/>
    </source>
</evidence>
<dbReference type="SMART" id="SM00220">
    <property type="entry name" value="S_TKc"/>
    <property type="match status" value="1"/>
</dbReference>
<dbReference type="InterPro" id="IPR018170">
    <property type="entry name" value="Aldo/ket_reductase_CS"/>
</dbReference>